<reference evidence="1" key="1">
    <citation type="submission" date="2021-01" db="EMBL/GenBank/DDBJ databases">
        <authorList>
            <person name="Corre E."/>
            <person name="Pelletier E."/>
            <person name="Niang G."/>
            <person name="Scheremetjew M."/>
            <person name="Finn R."/>
            <person name="Kale V."/>
            <person name="Holt S."/>
            <person name="Cochrane G."/>
            <person name="Meng A."/>
            <person name="Brown T."/>
            <person name="Cohen L."/>
        </authorList>
    </citation>
    <scope>NUCLEOTIDE SEQUENCE</scope>
</reference>
<dbReference type="EMBL" id="HBFQ01029742">
    <property type="protein sequence ID" value="CAD8846595.1"/>
    <property type="molecule type" value="Transcribed_RNA"/>
</dbReference>
<accession>A0A7S1A9I5</accession>
<sequence length="158" mass="17571">MSPMFPLISCCCKCTHDESSMVKVDSKAVARPKISHDEVALADRSPKVVEAWKDRDESPERSGTEDREWNVRLSMPDGLRSGLGVARRRDLGVLVVRLVVVPGAADNWNTEHPNETILPGDHIIEVNGKGGNVSEMAAEVCRKMDYFDIKLRRPSKSD</sequence>
<organism evidence="1">
    <name type="scientific">Noctiluca scintillans</name>
    <name type="common">Sea sparkle</name>
    <name type="synonym">Red tide dinoflagellate</name>
    <dbReference type="NCBI Taxonomy" id="2966"/>
    <lineage>
        <taxon>Eukaryota</taxon>
        <taxon>Sar</taxon>
        <taxon>Alveolata</taxon>
        <taxon>Dinophyceae</taxon>
        <taxon>Noctilucales</taxon>
        <taxon>Noctilucaceae</taxon>
        <taxon>Noctiluca</taxon>
    </lineage>
</organism>
<protein>
    <recommendedName>
        <fullName evidence="2">PDZ domain-containing protein</fullName>
    </recommendedName>
</protein>
<dbReference type="AlphaFoldDB" id="A0A7S1A9I5"/>
<name>A0A7S1A9I5_NOCSC</name>
<evidence type="ECO:0008006" key="2">
    <source>
        <dbReference type="Google" id="ProtNLM"/>
    </source>
</evidence>
<evidence type="ECO:0000313" key="1">
    <source>
        <dbReference type="EMBL" id="CAD8846595.1"/>
    </source>
</evidence>
<proteinExistence type="predicted"/>
<gene>
    <name evidence="1" type="ORF">NSCI0253_LOCUS20945</name>
</gene>